<dbReference type="GO" id="GO:0080008">
    <property type="term" value="C:Cul4-RING E3 ubiquitin ligase complex"/>
    <property type="evidence" value="ECO:0000318"/>
    <property type="project" value="GO_Central"/>
</dbReference>
<keyword evidence="1 3" id="KW-0853">WD repeat</keyword>
<evidence type="ECO:0000256" key="4">
    <source>
        <dbReference type="SAM" id="MobiDB-lite"/>
    </source>
</evidence>
<feature type="repeat" description="WD" evidence="3">
    <location>
        <begin position="249"/>
        <end position="282"/>
    </location>
</feature>
<feature type="compositionally biased region" description="Basic and acidic residues" evidence="4">
    <location>
        <begin position="10"/>
        <end position="20"/>
    </location>
</feature>
<organism evidence="5">
    <name type="scientific">Eucalyptus grandis</name>
    <name type="common">Flooded gum</name>
    <dbReference type="NCBI Taxonomy" id="71139"/>
    <lineage>
        <taxon>Eukaryota</taxon>
        <taxon>Viridiplantae</taxon>
        <taxon>Streptophyta</taxon>
        <taxon>Embryophyta</taxon>
        <taxon>Tracheophyta</taxon>
        <taxon>Spermatophyta</taxon>
        <taxon>Magnoliopsida</taxon>
        <taxon>eudicotyledons</taxon>
        <taxon>Gunneridae</taxon>
        <taxon>Pentapetalae</taxon>
        <taxon>rosids</taxon>
        <taxon>malvids</taxon>
        <taxon>Myrtales</taxon>
        <taxon>Myrtaceae</taxon>
        <taxon>Myrtoideae</taxon>
        <taxon>Eucalypteae</taxon>
        <taxon>Eucalyptus</taxon>
    </lineage>
</organism>
<dbReference type="Pfam" id="PF00400">
    <property type="entry name" value="WD40"/>
    <property type="match status" value="5"/>
</dbReference>
<dbReference type="InterPro" id="IPR036322">
    <property type="entry name" value="WD40_repeat_dom_sf"/>
</dbReference>
<evidence type="ECO:0000313" key="5">
    <source>
        <dbReference type="EMBL" id="KCW84368.1"/>
    </source>
</evidence>
<feature type="repeat" description="WD" evidence="3">
    <location>
        <begin position="207"/>
        <end position="240"/>
    </location>
</feature>
<dbReference type="FunFam" id="2.130.10.10:FF:000492">
    <property type="entry name" value="LEC14B homolog isoform X2"/>
    <property type="match status" value="1"/>
</dbReference>
<dbReference type="FunFam" id="2.130.10.10:FF:001117">
    <property type="entry name" value="DDB1 and CUL4-associated factor 11"/>
    <property type="match status" value="1"/>
</dbReference>
<dbReference type="GO" id="GO:0043161">
    <property type="term" value="P:proteasome-mediated ubiquitin-dependent protein catabolic process"/>
    <property type="evidence" value="ECO:0000318"/>
    <property type="project" value="GO_Central"/>
</dbReference>
<dbReference type="PANTHER" id="PTHR19847">
    <property type="entry name" value="DDB1- AND CUL4-ASSOCIATED FACTOR 11"/>
    <property type="match status" value="1"/>
</dbReference>
<dbReference type="EMBL" id="KK198754">
    <property type="protein sequence ID" value="KCW84368.1"/>
    <property type="molecule type" value="Genomic_DNA"/>
</dbReference>
<dbReference type="Gene3D" id="2.130.10.10">
    <property type="entry name" value="YVTN repeat-like/Quinoprotein amine dehydrogenase"/>
    <property type="match status" value="3"/>
</dbReference>
<sequence length="479" mass="53971">MSQLAKGKRVCKEEASDTHSHGVRGYGRNSGDLDHEIAQLTKLRSEPNEHLRKATVGGLKMPVSTLRMLAARESNYSGRGRFSLSDSCHVLSRCLPIYGPQEVDKMKSRAYVSQFSVDGSLFVAGYQGSHIRIYNVDKGWKVQKDILAKSLRWTITDTSLSPDQRYLVYSSMSPLVHIVNIESAATESLANVTEIHDGLDFSCGNNDDNEDISIFSVKFSTDGRELVAASGDGAIYVYDLAANKVGLQIPAHEVDVNTVCFADESGHVIYSGSDDNLCKVWDRRCLSTTGQAAGVLTGHLEGITFIDSRGDGRYLISNGKDQSTKLWDIRKMTSNSPSTSPAFHRRRDFDWDYRWMDYPEEDRNLKHPHDQSVATYKGHSVLYTLIRCYFSPAYSTGQKYIYTGSGDSVVYIYDLVSGHQVARLEHRGQPVRDCSWHPFYPLMVTSSWDGVIAKWEFTGDRKEKSLSRPRRRSRRTMFY</sequence>
<dbReference type="PROSITE" id="PS50082">
    <property type="entry name" value="WD_REPEATS_2"/>
    <property type="match status" value="3"/>
</dbReference>
<dbReference type="OMA" id="GCLYTYD"/>
<protein>
    <recommendedName>
        <fullName evidence="6">LEC14B homolog</fullName>
    </recommendedName>
</protein>
<evidence type="ECO:0008006" key="6">
    <source>
        <dbReference type="Google" id="ProtNLM"/>
    </source>
</evidence>
<dbReference type="AlphaFoldDB" id="A0A059D0X3"/>
<dbReference type="OrthoDB" id="63070at2759"/>
<dbReference type="PROSITE" id="PS50294">
    <property type="entry name" value="WD_REPEATS_REGION"/>
    <property type="match status" value="2"/>
</dbReference>
<accession>A0A059D0X3</accession>
<dbReference type="Gramene" id="KCW84368">
    <property type="protein sequence ID" value="KCW84368"/>
    <property type="gene ID" value="EUGRSUZ_B01219"/>
</dbReference>
<dbReference type="KEGG" id="egr:104425333"/>
<dbReference type="PRINTS" id="PR00320">
    <property type="entry name" value="GPROTEINBRPT"/>
</dbReference>
<dbReference type="InterPro" id="IPR051859">
    <property type="entry name" value="DCAF"/>
</dbReference>
<dbReference type="InterPro" id="IPR020472">
    <property type="entry name" value="WD40_PAC1"/>
</dbReference>
<reference evidence="5" key="1">
    <citation type="submission" date="2013-07" db="EMBL/GenBank/DDBJ databases">
        <title>The genome of Eucalyptus grandis.</title>
        <authorList>
            <person name="Schmutz J."/>
            <person name="Hayes R."/>
            <person name="Myburg A."/>
            <person name="Tuskan G."/>
            <person name="Grattapaglia D."/>
            <person name="Rokhsar D.S."/>
        </authorList>
    </citation>
    <scope>NUCLEOTIDE SEQUENCE</scope>
    <source>
        <tissue evidence="5">Leaf extractions</tissue>
    </source>
</reference>
<dbReference type="InterPro" id="IPR015943">
    <property type="entry name" value="WD40/YVTN_repeat-like_dom_sf"/>
</dbReference>
<dbReference type="PANTHER" id="PTHR19847:SF7">
    <property type="entry name" value="DDB1- AND CUL4-ASSOCIATED FACTOR 11"/>
    <property type="match status" value="1"/>
</dbReference>
<dbReference type="InterPro" id="IPR001680">
    <property type="entry name" value="WD40_rpt"/>
</dbReference>
<dbReference type="SMART" id="SM00320">
    <property type="entry name" value="WD40"/>
    <property type="match status" value="6"/>
</dbReference>
<keyword evidence="2" id="KW-0677">Repeat</keyword>
<evidence type="ECO:0000256" key="2">
    <source>
        <dbReference type="ARBA" id="ARBA00022737"/>
    </source>
</evidence>
<dbReference type="FunFam" id="2.130.10.10:FF:000960">
    <property type="entry name" value="LEC14B protein-like isoform X1"/>
    <property type="match status" value="1"/>
</dbReference>
<dbReference type="eggNOG" id="KOG0266">
    <property type="taxonomic scope" value="Eukaryota"/>
</dbReference>
<dbReference type="InParanoid" id="A0A059D0X3"/>
<proteinExistence type="predicted"/>
<gene>
    <name evidence="5" type="ORF">EUGRSUZ_B01219</name>
</gene>
<dbReference type="STRING" id="71139.A0A059D0X3"/>
<evidence type="ECO:0000256" key="3">
    <source>
        <dbReference type="PROSITE-ProRule" id="PRU00221"/>
    </source>
</evidence>
<feature type="repeat" description="WD" evidence="3">
    <location>
        <begin position="296"/>
        <end position="337"/>
    </location>
</feature>
<evidence type="ECO:0000256" key="1">
    <source>
        <dbReference type="ARBA" id="ARBA00022574"/>
    </source>
</evidence>
<feature type="region of interest" description="Disordered" evidence="4">
    <location>
        <begin position="1"/>
        <end position="28"/>
    </location>
</feature>
<dbReference type="SUPFAM" id="SSF50978">
    <property type="entry name" value="WD40 repeat-like"/>
    <property type="match status" value="1"/>
</dbReference>
<name>A0A059D0X3_EUCGR</name>